<proteinExistence type="predicted"/>
<dbReference type="Proteomes" id="UP001321473">
    <property type="component" value="Unassembled WGS sequence"/>
</dbReference>
<evidence type="ECO:0000313" key="3">
    <source>
        <dbReference type="Proteomes" id="UP001321473"/>
    </source>
</evidence>
<gene>
    <name evidence="2" type="ORF">V5799_029972</name>
</gene>
<reference evidence="2 3" key="1">
    <citation type="journal article" date="2023" name="Arcadia Sci">
        <title>De novo assembly of a long-read Amblyomma americanum tick genome.</title>
        <authorList>
            <person name="Chou S."/>
            <person name="Poskanzer K.E."/>
            <person name="Rollins M."/>
            <person name="Thuy-Boun P.S."/>
        </authorList>
    </citation>
    <scope>NUCLEOTIDE SEQUENCE [LARGE SCALE GENOMIC DNA]</scope>
    <source>
        <strain evidence="2">F_SG_1</strain>
        <tissue evidence="2">Salivary glands</tissue>
    </source>
</reference>
<dbReference type="AlphaFoldDB" id="A0AAQ4EQ57"/>
<feature type="region of interest" description="Disordered" evidence="1">
    <location>
        <begin position="20"/>
        <end position="71"/>
    </location>
</feature>
<evidence type="ECO:0000256" key="1">
    <source>
        <dbReference type="SAM" id="MobiDB-lite"/>
    </source>
</evidence>
<name>A0AAQ4EQ57_AMBAM</name>
<organism evidence="2 3">
    <name type="scientific">Amblyomma americanum</name>
    <name type="common">Lone star tick</name>
    <dbReference type="NCBI Taxonomy" id="6943"/>
    <lineage>
        <taxon>Eukaryota</taxon>
        <taxon>Metazoa</taxon>
        <taxon>Ecdysozoa</taxon>
        <taxon>Arthropoda</taxon>
        <taxon>Chelicerata</taxon>
        <taxon>Arachnida</taxon>
        <taxon>Acari</taxon>
        <taxon>Parasitiformes</taxon>
        <taxon>Ixodida</taxon>
        <taxon>Ixodoidea</taxon>
        <taxon>Ixodidae</taxon>
        <taxon>Amblyomminae</taxon>
        <taxon>Amblyomma</taxon>
    </lineage>
</organism>
<keyword evidence="3" id="KW-1185">Reference proteome</keyword>
<sequence length="71" mass="7872">MEENANTIELRKTVHDILMELQAESQETTSQESYGRSEASDHQSDLPDGDQGLPPLNKRMGVADGKKKTIT</sequence>
<comment type="caution">
    <text evidence="2">The sequence shown here is derived from an EMBL/GenBank/DDBJ whole genome shotgun (WGS) entry which is preliminary data.</text>
</comment>
<evidence type="ECO:0000313" key="2">
    <source>
        <dbReference type="EMBL" id="KAK8776683.1"/>
    </source>
</evidence>
<accession>A0AAQ4EQ57</accession>
<dbReference type="EMBL" id="JARKHS020012653">
    <property type="protein sequence ID" value="KAK8776683.1"/>
    <property type="molecule type" value="Genomic_DNA"/>
</dbReference>
<protein>
    <submittedName>
        <fullName evidence="2">Uncharacterized protein</fullName>
    </submittedName>
</protein>
<feature type="compositionally biased region" description="Polar residues" evidence="1">
    <location>
        <begin position="23"/>
        <end position="34"/>
    </location>
</feature>